<feature type="transmembrane region" description="Helical" evidence="7">
    <location>
        <begin position="371"/>
        <end position="392"/>
    </location>
</feature>
<keyword evidence="2 5" id="KW-0132">Cell division</keyword>
<keyword evidence="7" id="KW-0812">Transmembrane</keyword>
<evidence type="ECO:0000259" key="8">
    <source>
        <dbReference type="SMART" id="SM00842"/>
    </source>
</evidence>
<evidence type="ECO:0000313" key="9">
    <source>
        <dbReference type="EMBL" id="KJV69445.1"/>
    </source>
</evidence>
<gene>
    <name evidence="5 9" type="primary">ftsA</name>
    <name evidence="9" type="ORF">NLO413_0838</name>
</gene>
<dbReference type="PATRIC" id="fig|1359163.3.peg.809"/>
<dbReference type="Pfam" id="PF02491">
    <property type="entry name" value="SHS2_FTSA"/>
    <property type="match status" value="1"/>
</dbReference>
<dbReference type="CDD" id="cd24048">
    <property type="entry name" value="ASKHA_NBD_FtsA"/>
    <property type="match status" value="1"/>
</dbReference>
<name>A0A0F3NN08_9RICK</name>
<feature type="domain" description="SHS2" evidence="8">
    <location>
        <begin position="15"/>
        <end position="200"/>
    </location>
</feature>
<dbReference type="InterPro" id="IPR043129">
    <property type="entry name" value="ATPase_NBD"/>
</dbReference>
<dbReference type="InterPro" id="IPR003494">
    <property type="entry name" value="SHS2_FtsA"/>
</dbReference>
<dbReference type="InterPro" id="IPR020823">
    <property type="entry name" value="Cell_div_FtsA"/>
</dbReference>
<evidence type="ECO:0000256" key="1">
    <source>
        <dbReference type="ARBA" id="ARBA00022475"/>
    </source>
</evidence>
<comment type="subunit">
    <text evidence="5">Self-interacts. Interacts with FtsZ.</text>
</comment>
<keyword evidence="10" id="KW-1185">Reference proteome</keyword>
<dbReference type="HAMAP" id="MF_02033">
    <property type="entry name" value="FtsA"/>
    <property type="match status" value="1"/>
</dbReference>
<dbReference type="SMART" id="SM00842">
    <property type="entry name" value="FtsA"/>
    <property type="match status" value="1"/>
</dbReference>
<proteinExistence type="inferred from homology"/>
<keyword evidence="1 5" id="KW-1003">Cell membrane</keyword>
<dbReference type="PANTHER" id="PTHR32432">
    <property type="entry name" value="CELL DIVISION PROTEIN FTSA-RELATED"/>
    <property type="match status" value="1"/>
</dbReference>
<dbReference type="PIRSF" id="PIRSF003101">
    <property type="entry name" value="FtsA"/>
    <property type="match status" value="1"/>
</dbReference>
<evidence type="ECO:0000256" key="5">
    <source>
        <dbReference type="HAMAP-Rule" id="MF_02033"/>
    </source>
</evidence>
<protein>
    <recommendedName>
        <fullName evidence="5 6">Cell division protein FtsA</fullName>
    </recommendedName>
</protein>
<comment type="subcellular location">
    <subcellularLocation>
        <location evidence="5">Cell membrane</location>
        <topology evidence="5">Peripheral membrane protein</topology>
        <orientation evidence="5">Cytoplasmic side</orientation>
    </subcellularLocation>
    <text evidence="5">Localizes to the Z ring in an FtsZ-dependent manner. Targeted to the membrane through a conserved C-terminal amphipathic helix.</text>
</comment>
<evidence type="ECO:0000256" key="3">
    <source>
        <dbReference type="ARBA" id="ARBA00023136"/>
    </source>
</evidence>
<dbReference type="OrthoDB" id="9810567at2"/>
<dbReference type="RefSeq" id="WP_045809153.1">
    <property type="nucleotide sequence ID" value="NZ_LANX01000001.1"/>
</dbReference>
<dbReference type="STRING" id="1359163.NLO413_0838"/>
<evidence type="ECO:0000256" key="4">
    <source>
        <dbReference type="ARBA" id="ARBA00023306"/>
    </source>
</evidence>
<dbReference type="Proteomes" id="UP000033562">
    <property type="component" value="Unassembled WGS sequence"/>
</dbReference>
<dbReference type="InterPro" id="IPR050696">
    <property type="entry name" value="FtsA/MreB"/>
</dbReference>
<organism evidence="9 10">
    <name type="scientific">Candidatus Neoehrlichia procyonis str. RAC413</name>
    <dbReference type="NCBI Taxonomy" id="1359163"/>
    <lineage>
        <taxon>Bacteria</taxon>
        <taxon>Pseudomonadati</taxon>
        <taxon>Pseudomonadota</taxon>
        <taxon>Alphaproteobacteria</taxon>
        <taxon>Rickettsiales</taxon>
        <taxon>Anaplasmataceae</taxon>
        <taxon>Candidatus Neoehrlichia</taxon>
    </lineage>
</organism>
<dbReference type="SUPFAM" id="SSF53067">
    <property type="entry name" value="Actin-like ATPase domain"/>
    <property type="match status" value="2"/>
</dbReference>
<dbReference type="EMBL" id="LANX01000001">
    <property type="protein sequence ID" value="KJV69445.1"/>
    <property type="molecule type" value="Genomic_DNA"/>
</dbReference>
<dbReference type="GO" id="GO:0009898">
    <property type="term" value="C:cytoplasmic side of plasma membrane"/>
    <property type="evidence" value="ECO:0007669"/>
    <property type="project" value="UniProtKB-UniRule"/>
</dbReference>
<accession>A0A0F3NN08</accession>
<evidence type="ECO:0000256" key="7">
    <source>
        <dbReference type="SAM" id="Phobius"/>
    </source>
</evidence>
<dbReference type="PANTHER" id="PTHR32432:SF4">
    <property type="entry name" value="CELL DIVISION PROTEIN FTSA"/>
    <property type="match status" value="1"/>
</dbReference>
<dbReference type="GO" id="GO:0032153">
    <property type="term" value="C:cell division site"/>
    <property type="evidence" value="ECO:0007669"/>
    <property type="project" value="UniProtKB-UniRule"/>
</dbReference>
<evidence type="ECO:0000313" key="10">
    <source>
        <dbReference type="Proteomes" id="UP000033562"/>
    </source>
</evidence>
<evidence type="ECO:0000256" key="6">
    <source>
        <dbReference type="PIRNR" id="PIRNR003101"/>
    </source>
</evidence>
<keyword evidence="3 5" id="KW-0472">Membrane</keyword>
<keyword evidence="4 5" id="KW-0131">Cell cycle</keyword>
<dbReference type="Pfam" id="PF14450">
    <property type="entry name" value="FtsA"/>
    <property type="match status" value="1"/>
</dbReference>
<keyword evidence="7" id="KW-1133">Transmembrane helix</keyword>
<dbReference type="AlphaFoldDB" id="A0A0F3NN08"/>
<comment type="caution">
    <text evidence="9">The sequence shown here is derived from an EMBL/GenBank/DDBJ whole genome shotgun (WGS) entry which is preliminary data.</text>
</comment>
<dbReference type="GO" id="GO:0043093">
    <property type="term" value="P:FtsZ-dependent cytokinesis"/>
    <property type="evidence" value="ECO:0007669"/>
    <property type="project" value="UniProtKB-UniRule"/>
</dbReference>
<dbReference type="Gene3D" id="3.30.420.40">
    <property type="match status" value="1"/>
</dbReference>
<sequence>MLHSAVMTEPRRNIFAILDMGSTKMVCFAVKMHNNGEPEIIGIGYKAADGINGGAITNMQHASYSVLSSIDIAEQVAEQTIDQVYINISGCGISSYNVVNEINSTVHEISDRDVKRIVLQTYEKCCDNDVIIHNIPIAYHLDNISSITELKGLYGSKLKADMHVVTASKLALLNIENCITNSNLNMAGCIAESYASGLACLTDDEKELGTVIIDMGGGYTSIGIFDKGKFVYADSIPLGGMHVTRDIAYGLYTSVKSAERIKILHGNIMLTSADKNYVIEAENDDHDDELISVMKSDLINIIRPRIEEILELVKGKLERQKNIVRKVVITGGCSQLMSMKEIASYILNKQVRIGTPVSISGLDVEYSRNPIFSAAIGVTLLVAQTFYSGSYVHDKKNKLKKLFEWIR</sequence>
<evidence type="ECO:0000256" key="2">
    <source>
        <dbReference type="ARBA" id="ARBA00022618"/>
    </source>
</evidence>
<dbReference type="NCBIfam" id="TIGR01174">
    <property type="entry name" value="ftsA"/>
    <property type="match status" value="1"/>
</dbReference>
<comment type="function">
    <text evidence="5 6">Cell division protein that is involved in the assembly of the Z ring. May serve as a membrane anchor for the Z ring.</text>
</comment>
<comment type="similarity">
    <text evidence="5 6">Belongs to the FtsA/MreB family.</text>
</comment>
<reference evidence="9 10" key="1">
    <citation type="submission" date="2015-02" db="EMBL/GenBank/DDBJ databases">
        <title>Genome Sequencing of Rickettsiales.</title>
        <authorList>
            <person name="Daugherty S.C."/>
            <person name="Su Q."/>
            <person name="Abolude K."/>
            <person name="Beier-Sexton M."/>
            <person name="Carlyon J.A."/>
            <person name="Carter R."/>
            <person name="Day N.P."/>
            <person name="Dumler S.J."/>
            <person name="Dyachenko V."/>
            <person name="Godinez A."/>
            <person name="Kurtti T.J."/>
            <person name="Lichay M."/>
            <person name="Mullins K.E."/>
            <person name="Ott S."/>
            <person name="Pappas-Brown V."/>
            <person name="Paris D.H."/>
            <person name="Patel P."/>
            <person name="Richards A.L."/>
            <person name="Sadzewicz L."/>
            <person name="Sears K."/>
            <person name="Seidman D."/>
            <person name="Sengamalay N."/>
            <person name="Stenos J."/>
            <person name="Tallon L.J."/>
            <person name="Vincent G."/>
            <person name="Fraser C.M."/>
            <person name="Munderloh U."/>
            <person name="Dunning-Hotopp J.C."/>
        </authorList>
    </citation>
    <scope>NUCLEOTIDE SEQUENCE [LARGE SCALE GENOMIC DNA]</scope>
    <source>
        <strain evidence="9 10">RAC413</strain>
    </source>
</reference>